<dbReference type="EMBL" id="UOEA01000070">
    <property type="protein sequence ID" value="VAV84685.1"/>
    <property type="molecule type" value="Genomic_DNA"/>
</dbReference>
<name>A0A3B0RMC8_9ZZZZ</name>
<gene>
    <name evidence="1" type="ORF">MNBD_DELTA01-112</name>
</gene>
<evidence type="ECO:0000313" key="1">
    <source>
        <dbReference type="EMBL" id="VAV84685.1"/>
    </source>
</evidence>
<feature type="non-terminal residue" evidence="1">
    <location>
        <position position="1"/>
    </location>
</feature>
<organism evidence="1">
    <name type="scientific">hydrothermal vent metagenome</name>
    <dbReference type="NCBI Taxonomy" id="652676"/>
    <lineage>
        <taxon>unclassified sequences</taxon>
        <taxon>metagenomes</taxon>
        <taxon>ecological metagenomes</taxon>
    </lineage>
</organism>
<protein>
    <submittedName>
        <fullName evidence="1">Uncharacterized protein</fullName>
    </submittedName>
</protein>
<accession>A0A3B0RMC8</accession>
<dbReference type="AlphaFoldDB" id="A0A3B0RMC8"/>
<reference evidence="1" key="1">
    <citation type="submission" date="2018-06" db="EMBL/GenBank/DDBJ databases">
        <authorList>
            <person name="Zhirakovskaya E."/>
        </authorList>
    </citation>
    <scope>NUCLEOTIDE SEQUENCE</scope>
</reference>
<proteinExistence type="predicted"/>
<sequence length="101" mass="11277">VAKAISKSYMSLKKRFPNATQNDLLMMTLKERINIGVKLGVAPLSDEMQEIIIKDSGENLEKLINRIIRHENPNANAAMSDPQVYFAILSVIGKVVSKYTT</sequence>